<gene>
    <name evidence="3" type="ORF">C1645_821307</name>
</gene>
<evidence type="ECO:0000313" key="3">
    <source>
        <dbReference type="EMBL" id="RIA91950.1"/>
    </source>
</evidence>
<dbReference type="AlphaFoldDB" id="A0A397T0F5"/>
<sequence length="422" mass="49254">MTTIRMKLVSAACRRARALIDYKILNNSEKRHEFRQQTILADKSLTKDEKLEAIKWLNIDFDKNRILFNEGTKRICEDCQDECLATLYCEHCVRNYLKTKFSNWTSGNNDIDNLIQKCQMKTISPNKIVEWIPYDNLQNVKYLTKGGCSEIYTAVWIDGPYEEWDNEGKKLKRYGDHMVILKKLVNVESANRSWFEECKSHLTISNKYETIVKFDKPLNSIYGNLPYIAPEVIAGKETTFASDVYSIGMLMWEISSGQPPFISKHNYDLAIKIVNGMRPRIIPGTPLEYKLLMEQCWDADPTKRPDIHTLNNKLKIYLNLNFSNISSKSTNFSISLPEPRNATKEEQEAYYSIELDFDIQNDLIIENKTKRIYFNDDDENFKTVNSKKVKLNNNEDEDKLYQNPNFHYGEQDKTKISNEATL</sequence>
<dbReference type="GO" id="GO:0005524">
    <property type="term" value="F:ATP binding"/>
    <property type="evidence" value="ECO:0007669"/>
    <property type="project" value="InterPro"/>
</dbReference>
<dbReference type="PANTHER" id="PTHR44329:SF214">
    <property type="entry name" value="PROTEIN KINASE DOMAIN-CONTAINING PROTEIN"/>
    <property type="match status" value="1"/>
</dbReference>
<dbReference type="PANTHER" id="PTHR44329">
    <property type="entry name" value="SERINE/THREONINE-PROTEIN KINASE TNNI3K-RELATED"/>
    <property type="match status" value="1"/>
</dbReference>
<proteinExistence type="predicted"/>
<dbReference type="PROSITE" id="PS50011">
    <property type="entry name" value="PROTEIN_KINASE_DOM"/>
    <property type="match status" value="1"/>
</dbReference>
<evidence type="ECO:0000259" key="2">
    <source>
        <dbReference type="PROSITE" id="PS50011"/>
    </source>
</evidence>
<dbReference type="Gene3D" id="1.10.10.1010">
    <property type="entry name" value="Intein homing endonuclease, domain IV"/>
    <property type="match status" value="1"/>
</dbReference>
<feature type="region of interest" description="Disordered" evidence="1">
    <location>
        <begin position="398"/>
        <end position="422"/>
    </location>
</feature>
<evidence type="ECO:0000256" key="1">
    <source>
        <dbReference type="SAM" id="MobiDB-lite"/>
    </source>
</evidence>
<dbReference type="Gene3D" id="1.10.510.10">
    <property type="entry name" value="Transferase(Phosphotransferase) domain 1"/>
    <property type="match status" value="1"/>
</dbReference>
<dbReference type="OrthoDB" id="2377113at2759"/>
<name>A0A397T0F5_9GLOM</name>
<dbReference type="Proteomes" id="UP000265703">
    <property type="component" value="Unassembled WGS sequence"/>
</dbReference>
<dbReference type="InterPro" id="IPR011009">
    <property type="entry name" value="Kinase-like_dom_sf"/>
</dbReference>
<dbReference type="InterPro" id="IPR001245">
    <property type="entry name" value="Ser-Thr/Tyr_kinase_cat_dom"/>
</dbReference>
<organism evidence="3 4">
    <name type="scientific">Glomus cerebriforme</name>
    <dbReference type="NCBI Taxonomy" id="658196"/>
    <lineage>
        <taxon>Eukaryota</taxon>
        <taxon>Fungi</taxon>
        <taxon>Fungi incertae sedis</taxon>
        <taxon>Mucoromycota</taxon>
        <taxon>Glomeromycotina</taxon>
        <taxon>Glomeromycetes</taxon>
        <taxon>Glomerales</taxon>
        <taxon>Glomeraceae</taxon>
        <taxon>Glomus</taxon>
    </lineage>
</organism>
<dbReference type="InterPro" id="IPR051681">
    <property type="entry name" value="Ser/Thr_Kinases-Pseudokinases"/>
</dbReference>
<dbReference type="Pfam" id="PF07714">
    <property type="entry name" value="PK_Tyr_Ser-Thr"/>
    <property type="match status" value="1"/>
</dbReference>
<evidence type="ECO:0000313" key="4">
    <source>
        <dbReference type="Proteomes" id="UP000265703"/>
    </source>
</evidence>
<dbReference type="InterPro" id="IPR000719">
    <property type="entry name" value="Prot_kinase_dom"/>
</dbReference>
<dbReference type="GO" id="GO:0004674">
    <property type="term" value="F:protein serine/threonine kinase activity"/>
    <property type="evidence" value="ECO:0007669"/>
    <property type="project" value="TreeGrafter"/>
</dbReference>
<feature type="domain" description="Protein kinase" evidence="2">
    <location>
        <begin position="1"/>
        <end position="318"/>
    </location>
</feature>
<protein>
    <recommendedName>
        <fullName evidence="2">Protein kinase domain-containing protein</fullName>
    </recommendedName>
</protein>
<dbReference type="SUPFAM" id="SSF56112">
    <property type="entry name" value="Protein kinase-like (PK-like)"/>
    <property type="match status" value="1"/>
</dbReference>
<comment type="caution">
    <text evidence="3">The sequence shown here is derived from an EMBL/GenBank/DDBJ whole genome shotgun (WGS) entry which is preliminary data.</text>
</comment>
<reference evidence="3 4" key="1">
    <citation type="submission" date="2018-06" db="EMBL/GenBank/DDBJ databases">
        <title>Comparative genomics reveals the genomic features of Rhizophagus irregularis, R. cerebriforme, R. diaphanum and Gigaspora rosea, and their symbiotic lifestyle signature.</title>
        <authorList>
            <person name="Morin E."/>
            <person name="San Clemente H."/>
            <person name="Chen E.C.H."/>
            <person name="De La Providencia I."/>
            <person name="Hainaut M."/>
            <person name="Kuo A."/>
            <person name="Kohler A."/>
            <person name="Murat C."/>
            <person name="Tang N."/>
            <person name="Roy S."/>
            <person name="Loubradou J."/>
            <person name="Henrissat B."/>
            <person name="Grigoriev I.V."/>
            <person name="Corradi N."/>
            <person name="Roux C."/>
            <person name="Martin F.M."/>
        </authorList>
    </citation>
    <scope>NUCLEOTIDE SEQUENCE [LARGE SCALE GENOMIC DNA]</scope>
    <source>
        <strain evidence="3 4">DAOM 227022</strain>
    </source>
</reference>
<dbReference type="EMBL" id="QKYT01000138">
    <property type="protein sequence ID" value="RIA91950.1"/>
    <property type="molecule type" value="Genomic_DNA"/>
</dbReference>
<keyword evidence="4" id="KW-1185">Reference proteome</keyword>
<accession>A0A397T0F5</accession>